<gene>
    <name evidence="4" type="ORF">JHX88_01785</name>
    <name evidence="3" type="ORF">SAMN05421772_101432</name>
</gene>
<dbReference type="Pfam" id="PF07331">
    <property type="entry name" value="TctB"/>
    <property type="match status" value="1"/>
</dbReference>
<feature type="transmembrane region" description="Helical" evidence="1">
    <location>
        <begin position="108"/>
        <end position="127"/>
    </location>
</feature>
<dbReference type="Proteomes" id="UP000186216">
    <property type="component" value="Unassembled WGS sequence"/>
</dbReference>
<sequence length="168" mass="17685">MSGLRRLNGQVSFALVLLVMTTVYASQIPQLGIPFTRSGEPGPSLLPIVLSVILFIGAIRIILAELRGARPTSSRPAANSGHVPAIGLAGPALLILLTGLFAAGLLHVGYFVSAGLYCFAVALYFNFEETGRPLRAIGLSAVTAAAITVFGWLFFDKLFGLSLPGWSL</sequence>
<organism evidence="3 5">
    <name type="scientific">Paracoccus saliphilus</name>
    <dbReference type="NCBI Taxonomy" id="405559"/>
    <lineage>
        <taxon>Bacteria</taxon>
        <taxon>Pseudomonadati</taxon>
        <taxon>Pseudomonadota</taxon>
        <taxon>Alphaproteobacteria</taxon>
        <taxon>Rhodobacterales</taxon>
        <taxon>Paracoccaceae</taxon>
        <taxon>Paracoccus</taxon>
    </lineage>
</organism>
<keyword evidence="1" id="KW-1133">Transmembrane helix</keyword>
<evidence type="ECO:0000313" key="4">
    <source>
        <dbReference type="EMBL" id="WCR03533.1"/>
    </source>
</evidence>
<feature type="transmembrane region" description="Helical" evidence="1">
    <location>
        <begin position="83"/>
        <end position="102"/>
    </location>
</feature>
<feature type="transmembrane region" description="Helical" evidence="1">
    <location>
        <begin position="44"/>
        <end position="63"/>
    </location>
</feature>
<evidence type="ECO:0000259" key="2">
    <source>
        <dbReference type="Pfam" id="PF07331"/>
    </source>
</evidence>
<feature type="domain" description="DUF1468" evidence="2">
    <location>
        <begin position="13"/>
        <end position="164"/>
    </location>
</feature>
<dbReference type="InterPro" id="IPR009936">
    <property type="entry name" value="DUF1468"/>
</dbReference>
<name>A0AA45W195_9RHOB</name>
<dbReference type="Proteomes" id="UP001215549">
    <property type="component" value="Chromosome"/>
</dbReference>
<evidence type="ECO:0000313" key="6">
    <source>
        <dbReference type="Proteomes" id="UP001215549"/>
    </source>
</evidence>
<keyword evidence="6" id="KW-1185">Reference proteome</keyword>
<dbReference type="EMBL" id="FTOU01000001">
    <property type="protein sequence ID" value="SIS55293.1"/>
    <property type="molecule type" value="Genomic_DNA"/>
</dbReference>
<evidence type="ECO:0000256" key="1">
    <source>
        <dbReference type="SAM" id="Phobius"/>
    </source>
</evidence>
<protein>
    <submittedName>
        <fullName evidence="3">Tripartite tricarboxylate transporter TctB family protein</fullName>
    </submittedName>
</protein>
<reference evidence="3 5" key="1">
    <citation type="submission" date="2017-01" db="EMBL/GenBank/DDBJ databases">
        <authorList>
            <person name="Varghese N."/>
            <person name="Submissions S."/>
        </authorList>
    </citation>
    <scope>NUCLEOTIDE SEQUENCE [LARGE SCALE GENOMIC DNA]</scope>
    <source>
        <strain evidence="3 5">DSM 18447</strain>
    </source>
</reference>
<dbReference type="RefSeq" id="WP_076522527.1">
    <property type="nucleotide sequence ID" value="NZ_CP067140.1"/>
</dbReference>
<dbReference type="EMBL" id="CP067140">
    <property type="protein sequence ID" value="WCR03533.1"/>
    <property type="molecule type" value="Genomic_DNA"/>
</dbReference>
<feature type="transmembrane region" description="Helical" evidence="1">
    <location>
        <begin position="134"/>
        <end position="155"/>
    </location>
</feature>
<reference evidence="4 6" key="2">
    <citation type="submission" date="2021-01" db="EMBL/GenBank/DDBJ databases">
        <title>Biogeographic distribution of Paracoccus.</title>
        <authorList>
            <person name="Hollensteiner J."/>
            <person name="Leineberger J."/>
            <person name="Brinkhoff T."/>
            <person name="Daniel R."/>
        </authorList>
    </citation>
    <scope>NUCLEOTIDE SEQUENCE [LARGE SCALE GENOMIC DNA]</scope>
    <source>
        <strain evidence="4 6">DSM 18447</strain>
    </source>
</reference>
<dbReference type="AlphaFoldDB" id="A0AA45W195"/>
<evidence type="ECO:0000313" key="3">
    <source>
        <dbReference type="EMBL" id="SIS55293.1"/>
    </source>
</evidence>
<keyword evidence="1" id="KW-0812">Transmembrane</keyword>
<keyword evidence="1" id="KW-0472">Membrane</keyword>
<evidence type="ECO:0000313" key="5">
    <source>
        <dbReference type="Proteomes" id="UP000186216"/>
    </source>
</evidence>
<proteinExistence type="predicted"/>
<accession>A0AA45W195</accession>